<dbReference type="EMBL" id="WTPX01000022">
    <property type="protein sequence ID" value="NNJ24982.1"/>
    <property type="molecule type" value="Genomic_DNA"/>
</dbReference>
<dbReference type="Proteomes" id="UP000609651">
    <property type="component" value="Unassembled WGS sequence"/>
</dbReference>
<dbReference type="SUPFAM" id="SSF55729">
    <property type="entry name" value="Acyl-CoA N-acyltransferases (Nat)"/>
    <property type="match status" value="1"/>
</dbReference>
<keyword evidence="2" id="KW-1185">Reference proteome</keyword>
<proteinExistence type="predicted"/>
<evidence type="ECO:0000313" key="1">
    <source>
        <dbReference type="EMBL" id="NNJ24982.1"/>
    </source>
</evidence>
<gene>
    <name evidence="1" type="ORF">LzC2_10440</name>
</gene>
<accession>A0ABX1VAS7</accession>
<evidence type="ECO:0000313" key="2">
    <source>
        <dbReference type="Proteomes" id="UP000609651"/>
    </source>
</evidence>
<organism evidence="1 2">
    <name type="scientific">Alienimonas chondri</name>
    <dbReference type="NCBI Taxonomy" id="2681879"/>
    <lineage>
        <taxon>Bacteria</taxon>
        <taxon>Pseudomonadati</taxon>
        <taxon>Planctomycetota</taxon>
        <taxon>Planctomycetia</taxon>
        <taxon>Planctomycetales</taxon>
        <taxon>Planctomycetaceae</taxon>
        <taxon>Alienimonas</taxon>
    </lineage>
</organism>
<name>A0ABX1VAS7_9PLAN</name>
<dbReference type="InterPro" id="IPR016181">
    <property type="entry name" value="Acyl_CoA_acyltransferase"/>
</dbReference>
<sequence>MATLAPITPDLFPKLYDAFLRDDDPLSGEAEWRNVFDYAWEKPEGHAGYALLEDGEAIGFLGMIFSRRTVDGREERFCNLHTWWVREDRRGHSLALLRPITRLRGYTITHFTPGDRVRAVLRRLGFADLSSQLTILPPPGRIGRTPAGVTLSFDADEITNRVSDEERRLLTDHRPYPVEPLLVEEGGARCLVLHGHVLRHRLPYVHVSYFSDRDLFLKREPAIRAALLDRYQVRFAAVDTRLVPGLRFPRGFKFWAPANALFKSERVPPERIDNLYSDVTLLALTTLPDLTHEISERVRRLFGLPSNADPA</sequence>
<evidence type="ECO:0008006" key="3">
    <source>
        <dbReference type="Google" id="ProtNLM"/>
    </source>
</evidence>
<protein>
    <recommendedName>
        <fullName evidence="3">N-acetyltransferase domain-containing protein</fullName>
    </recommendedName>
</protein>
<reference evidence="1 2" key="1">
    <citation type="journal article" date="2020" name="Syst. Appl. Microbiol.">
        <title>Alienimonas chondri sp. nov., a novel planctomycete isolated from the biofilm of the red alga Chondrus crispus.</title>
        <authorList>
            <person name="Vitorino I."/>
            <person name="Albuquerque L."/>
            <person name="Wiegand S."/>
            <person name="Kallscheuer N."/>
            <person name="da Costa M.S."/>
            <person name="Lobo-da-Cunha A."/>
            <person name="Jogler C."/>
            <person name="Lage O.M."/>
        </authorList>
    </citation>
    <scope>NUCLEOTIDE SEQUENCE [LARGE SCALE GENOMIC DNA]</scope>
    <source>
        <strain evidence="1 2">LzC2</strain>
    </source>
</reference>
<comment type="caution">
    <text evidence="1">The sequence shown here is derived from an EMBL/GenBank/DDBJ whole genome shotgun (WGS) entry which is preliminary data.</text>
</comment>
<dbReference type="RefSeq" id="WP_171184505.1">
    <property type="nucleotide sequence ID" value="NZ_WTPX01000022.1"/>
</dbReference>
<dbReference type="Gene3D" id="3.40.630.30">
    <property type="match status" value="1"/>
</dbReference>